<evidence type="ECO:0000256" key="8">
    <source>
        <dbReference type="ARBA" id="ARBA00031934"/>
    </source>
</evidence>
<dbReference type="Gene3D" id="3.40.50.1820">
    <property type="entry name" value="alpha/beta hydrolase"/>
    <property type="match status" value="1"/>
</dbReference>
<sequence length="262" mass="30293">IVIWHGLGDHYDSGFIEKCMDLLVLKYPQSSVYSIRMDDDPEKDKQYSLVGDMNQQVQKACDLIANISDMTDTYYAIGMSQGGLFLRGVLERCNTGPQMKRLLTFGSPHMGISDLPKCDTLLCKARNNLLKKQIWTDWTQHNVVPAQYFRDPNQLDLYLNHSHFLADINNERLIKNSTYKLQFQSLDKLSLVMFDSDQMVTPKESAWFSEENMPFNQSVMYTNNWLGLQELHQQGKIILNSLEGEHMRFTDTQFLDLVAEAF</sequence>
<feature type="non-terminal residue" evidence="9">
    <location>
        <position position="1"/>
    </location>
</feature>
<dbReference type="GO" id="GO:0008474">
    <property type="term" value="F:palmitoyl-(protein) hydrolase activity"/>
    <property type="evidence" value="ECO:0007669"/>
    <property type="project" value="UniProtKB-EC"/>
</dbReference>
<organism evidence="9 10">
    <name type="scientific">Tortispora caseinolytica NRRL Y-17796</name>
    <dbReference type="NCBI Taxonomy" id="767744"/>
    <lineage>
        <taxon>Eukaryota</taxon>
        <taxon>Fungi</taxon>
        <taxon>Dikarya</taxon>
        <taxon>Ascomycota</taxon>
        <taxon>Saccharomycotina</taxon>
        <taxon>Trigonopsidomycetes</taxon>
        <taxon>Trigonopsidales</taxon>
        <taxon>Trigonopsidaceae</taxon>
        <taxon>Tortispora</taxon>
    </lineage>
</organism>
<dbReference type="OrthoDB" id="10263094at2759"/>
<keyword evidence="5" id="KW-0378">Hydrolase</keyword>
<protein>
    <recommendedName>
        <fullName evidence="3">Palmitoyl-protein thioesterase 1</fullName>
        <ecNumber evidence="2">3.1.2.22</ecNumber>
    </recommendedName>
    <alternativeName>
        <fullName evidence="8">Palmitoyl-protein hydrolase 1</fullName>
    </alternativeName>
</protein>
<dbReference type="EC" id="3.1.2.22" evidence="2"/>
<evidence type="ECO:0000256" key="2">
    <source>
        <dbReference type="ARBA" id="ARBA00012423"/>
    </source>
</evidence>
<keyword evidence="6" id="KW-1015">Disulfide bond</keyword>
<keyword evidence="7" id="KW-0325">Glycoprotein</keyword>
<evidence type="ECO:0000256" key="6">
    <source>
        <dbReference type="ARBA" id="ARBA00023157"/>
    </source>
</evidence>
<evidence type="ECO:0000313" key="9">
    <source>
        <dbReference type="EMBL" id="ODV91875.1"/>
    </source>
</evidence>
<dbReference type="Proteomes" id="UP000095023">
    <property type="component" value="Unassembled WGS sequence"/>
</dbReference>
<dbReference type="AlphaFoldDB" id="A0A1E4TJE5"/>
<evidence type="ECO:0000256" key="4">
    <source>
        <dbReference type="ARBA" id="ARBA00022729"/>
    </source>
</evidence>
<evidence type="ECO:0000313" key="10">
    <source>
        <dbReference type="Proteomes" id="UP000095023"/>
    </source>
</evidence>
<evidence type="ECO:0000256" key="7">
    <source>
        <dbReference type="ARBA" id="ARBA00023180"/>
    </source>
</evidence>
<comment type="similarity">
    <text evidence="1">Belongs to the palmitoyl-protein thioesterase family.</text>
</comment>
<dbReference type="Pfam" id="PF02089">
    <property type="entry name" value="Palm_thioest"/>
    <property type="match status" value="1"/>
</dbReference>
<dbReference type="InterPro" id="IPR029058">
    <property type="entry name" value="AB_hydrolase_fold"/>
</dbReference>
<dbReference type="EMBL" id="KV453841">
    <property type="protein sequence ID" value="ODV91875.1"/>
    <property type="molecule type" value="Genomic_DNA"/>
</dbReference>
<evidence type="ECO:0000256" key="5">
    <source>
        <dbReference type="ARBA" id="ARBA00022801"/>
    </source>
</evidence>
<dbReference type="PRINTS" id="PR00414">
    <property type="entry name" value="PPTHIESTRASE"/>
</dbReference>
<accession>A0A1E4TJE5</accession>
<dbReference type="InterPro" id="IPR002472">
    <property type="entry name" value="Palm_thioest"/>
</dbReference>
<evidence type="ECO:0000256" key="3">
    <source>
        <dbReference type="ARBA" id="ARBA00014212"/>
    </source>
</evidence>
<gene>
    <name evidence="9" type="ORF">CANCADRAFT_19081</name>
</gene>
<keyword evidence="4" id="KW-0732">Signal</keyword>
<reference evidence="10" key="1">
    <citation type="submission" date="2016-02" db="EMBL/GenBank/DDBJ databases">
        <title>Comparative genomics of biotechnologically important yeasts.</title>
        <authorList>
            <consortium name="DOE Joint Genome Institute"/>
            <person name="Riley R."/>
            <person name="Haridas S."/>
            <person name="Wolfe K.H."/>
            <person name="Lopes M.R."/>
            <person name="Hittinger C.T."/>
            <person name="Goker M."/>
            <person name="Salamov A."/>
            <person name="Wisecaver J."/>
            <person name="Long T.M."/>
            <person name="Aerts A.L."/>
            <person name="Barry K."/>
            <person name="Choi C."/>
            <person name="Clum A."/>
            <person name="Coughlan A.Y."/>
            <person name="Deshpande S."/>
            <person name="Douglass A.P."/>
            <person name="Hanson S.J."/>
            <person name="Klenk H.-P."/>
            <person name="Labutti K."/>
            <person name="Lapidus A."/>
            <person name="Lindquist E."/>
            <person name="Lipzen A."/>
            <person name="Meier-Kolthoff J.P."/>
            <person name="Ohm R.A."/>
            <person name="Otillar R.P."/>
            <person name="Pangilinan J."/>
            <person name="Peng Y."/>
            <person name="Rokas A."/>
            <person name="Rosa C.A."/>
            <person name="Scheuner C."/>
            <person name="Sibirny A.A."/>
            <person name="Slot J.C."/>
            <person name="Stielow J.B."/>
            <person name="Sun H."/>
            <person name="Kurtzman C.P."/>
            <person name="Blackwell M."/>
            <person name="Jeffries T.W."/>
            <person name="Grigoriev I.V."/>
        </authorList>
    </citation>
    <scope>NUCLEOTIDE SEQUENCE [LARGE SCALE GENOMIC DNA]</scope>
    <source>
        <strain evidence="10">NRRL Y-17796</strain>
    </source>
</reference>
<dbReference type="FunFam" id="3.40.50.1820:FF:000107">
    <property type="entry name" value="Palmitoyl-protein thioesterase 1"/>
    <property type="match status" value="1"/>
</dbReference>
<evidence type="ECO:0000256" key="1">
    <source>
        <dbReference type="ARBA" id="ARBA00010758"/>
    </source>
</evidence>
<feature type="non-terminal residue" evidence="9">
    <location>
        <position position="262"/>
    </location>
</feature>
<dbReference type="PANTHER" id="PTHR11247:SF8">
    <property type="entry name" value="PALMITOYL-PROTEIN THIOESTERASE 1"/>
    <property type="match status" value="1"/>
</dbReference>
<dbReference type="SUPFAM" id="SSF53474">
    <property type="entry name" value="alpha/beta-Hydrolases"/>
    <property type="match status" value="1"/>
</dbReference>
<proteinExistence type="inferred from homology"/>
<dbReference type="PANTHER" id="PTHR11247">
    <property type="entry name" value="PALMITOYL-PROTEIN THIOESTERASE/DOLICHYLDIPHOSPHATASE 1"/>
    <property type="match status" value="1"/>
</dbReference>
<keyword evidence="10" id="KW-1185">Reference proteome</keyword>
<name>A0A1E4TJE5_9ASCO</name>